<dbReference type="Proteomes" id="UP001152561">
    <property type="component" value="Unassembled WGS sequence"/>
</dbReference>
<dbReference type="EMBL" id="JAJAGQ010000020">
    <property type="protein sequence ID" value="KAJ8532793.1"/>
    <property type="molecule type" value="Genomic_DNA"/>
</dbReference>
<dbReference type="PANTHER" id="PTHR48047">
    <property type="entry name" value="GLYCOSYLTRANSFERASE"/>
    <property type="match status" value="1"/>
</dbReference>
<reference evidence="7" key="1">
    <citation type="journal article" date="2023" name="Proc. Natl. Acad. Sci. U.S.A.">
        <title>Genomic and structural basis for evolution of tropane alkaloid biosynthesis.</title>
        <authorList>
            <person name="Wanga Y.-J."/>
            <person name="Taina T."/>
            <person name="Yua J.-Y."/>
            <person name="Lia J."/>
            <person name="Xua B."/>
            <person name="Chenc J."/>
            <person name="D'Auriad J.C."/>
            <person name="Huanga J.-P."/>
            <person name="Huanga S.-X."/>
        </authorList>
    </citation>
    <scope>NUCLEOTIDE SEQUENCE [LARGE SCALE GENOMIC DNA]</scope>
    <source>
        <strain evidence="7">cv. KIB-2019</strain>
    </source>
</reference>
<dbReference type="AlphaFoldDB" id="A0A9Q1R0M0"/>
<evidence type="ECO:0000256" key="2">
    <source>
        <dbReference type="ARBA" id="ARBA00022676"/>
    </source>
</evidence>
<keyword evidence="2 4" id="KW-0328">Glycosyltransferase</keyword>
<dbReference type="OrthoDB" id="5835829at2759"/>
<dbReference type="FunFam" id="3.40.50.2000:FF:000071">
    <property type="entry name" value="Glycosyltransferase"/>
    <property type="match status" value="1"/>
</dbReference>
<dbReference type="Gene3D" id="3.40.50.2000">
    <property type="entry name" value="Glycogen Phosphorylase B"/>
    <property type="match status" value="2"/>
</dbReference>
<dbReference type="FunFam" id="3.40.50.2000:FF:000047">
    <property type="entry name" value="Glycosyltransferase"/>
    <property type="match status" value="1"/>
</dbReference>
<accession>A0A9Q1R0M0</accession>
<evidence type="ECO:0000256" key="1">
    <source>
        <dbReference type="ARBA" id="ARBA00009995"/>
    </source>
</evidence>
<evidence type="ECO:0000256" key="3">
    <source>
        <dbReference type="ARBA" id="ARBA00022679"/>
    </source>
</evidence>
<comment type="caution">
    <text evidence="6">The sequence shown here is derived from an EMBL/GenBank/DDBJ whole genome shotgun (WGS) entry which is preliminary data.</text>
</comment>
<comment type="similarity">
    <text evidence="1 4">Belongs to the UDP-glycosyltransferase family.</text>
</comment>
<keyword evidence="7" id="KW-1185">Reference proteome</keyword>
<gene>
    <name evidence="6" type="ORF">K7X08_015682</name>
</gene>
<dbReference type="PANTHER" id="PTHR48047:SF182">
    <property type="entry name" value="GLYCOSYLTRANSFERASE"/>
    <property type="match status" value="1"/>
</dbReference>
<dbReference type="InterPro" id="IPR002213">
    <property type="entry name" value="UDP_glucos_trans"/>
</dbReference>
<evidence type="ECO:0000313" key="6">
    <source>
        <dbReference type="EMBL" id="KAJ8532793.1"/>
    </source>
</evidence>
<dbReference type="EC" id="2.4.1.-" evidence="5"/>
<organism evidence="6 7">
    <name type="scientific">Anisodus acutangulus</name>
    <dbReference type="NCBI Taxonomy" id="402998"/>
    <lineage>
        <taxon>Eukaryota</taxon>
        <taxon>Viridiplantae</taxon>
        <taxon>Streptophyta</taxon>
        <taxon>Embryophyta</taxon>
        <taxon>Tracheophyta</taxon>
        <taxon>Spermatophyta</taxon>
        <taxon>Magnoliopsida</taxon>
        <taxon>eudicotyledons</taxon>
        <taxon>Gunneridae</taxon>
        <taxon>Pentapetalae</taxon>
        <taxon>asterids</taxon>
        <taxon>lamiids</taxon>
        <taxon>Solanales</taxon>
        <taxon>Solanaceae</taxon>
        <taxon>Solanoideae</taxon>
        <taxon>Hyoscyameae</taxon>
        <taxon>Anisodus</taxon>
    </lineage>
</organism>
<proteinExistence type="inferred from homology"/>
<dbReference type="Pfam" id="PF00201">
    <property type="entry name" value="UDPGT"/>
    <property type="match status" value="1"/>
</dbReference>
<dbReference type="PROSITE" id="PS00375">
    <property type="entry name" value="UDPGT"/>
    <property type="match status" value="1"/>
</dbReference>
<protein>
    <recommendedName>
        <fullName evidence="5">Glycosyltransferase</fullName>
        <ecNumber evidence="5">2.4.1.-</ecNumber>
    </recommendedName>
</protein>
<evidence type="ECO:0000256" key="4">
    <source>
        <dbReference type="RuleBase" id="RU003718"/>
    </source>
</evidence>
<name>A0A9Q1R0M0_9SOLA</name>
<sequence>MASPSKELHFLLMPLMSQSHIIPLTDFAKLLALYGVNVSIITTPLNAQKYKSIVTYAIKSNLKIQLIPLHFPNQEFGLPQGCENMDTLNSLELFKEFFLASEMMQEPLEKLIQELEPKPSCIISTSPLTWTQQVANKFKIPRYIFQTISCFTLYCSHILNQTKIQETLVLDLDSFLIPNVPHKIEFTKGQLPHDSRKKSSQDMESIFDQIKKSQDLARGTLINTFEELEPWYVDAYKKVVNRVFCIGPVSLCNKEMDEMVDRGNKASIDEHSNCLNWLDSMTPKSVIYACFGSLCNISFLQMKEIGLGLESSNVPFIWIIRGLNFTPQVEKWLRDENFEERVKGRGMVIRGWAAQVLILSHLSVGGFLTHCGWNSTLEGISSGVPMIAFPMFAEQFYNEKFIVDVLKIGVRIGVEVSTNSWNEDKNGVLVNKYQVKKAIDQLMDKGLEGEERRKRAKELAHMSKKAIQEEGSSYLNTKLLIEDVMQSSTQI</sequence>
<dbReference type="CDD" id="cd03784">
    <property type="entry name" value="GT1_Gtf-like"/>
    <property type="match status" value="1"/>
</dbReference>
<dbReference type="GO" id="GO:0035251">
    <property type="term" value="F:UDP-glucosyltransferase activity"/>
    <property type="evidence" value="ECO:0007669"/>
    <property type="project" value="TreeGrafter"/>
</dbReference>
<evidence type="ECO:0000256" key="5">
    <source>
        <dbReference type="RuleBase" id="RU362057"/>
    </source>
</evidence>
<evidence type="ECO:0000313" key="7">
    <source>
        <dbReference type="Proteomes" id="UP001152561"/>
    </source>
</evidence>
<dbReference type="InterPro" id="IPR035595">
    <property type="entry name" value="UDP_glycos_trans_CS"/>
</dbReference>
<dbReference type="SUPFAM" id="SSF53756">
    <property type="entry name" value="UDP-Glycosyltransferase/glycogen phosphorylase"/>
    <property type="match status" value="1"/>
</dbReference>
<keyword evidence="3 4" id="KW-0808">Transferase</keyword>